<evidence type="ECO:0000256" key="3">
    <source>
        <dbReference type="ARBA" id="ARBA00022679"/>
    </source>
</evidence>
<keyword evidence="11" id="KW-1185">Reference proteome</keyword>
<dbReference type="InterPro" id="IPR002867">
    <property type="entry name" value="IBR_dom"/>
</dbReference>
<feature type="non-terminal residue" evidence="10">
    <location>
        <position position="1"/>
    </location>
</feature>
<sequence>HTWCQDCLVKAFDTAMTETLQFPPRCCGTNVEIHRCYSLLPKELMRRFEAKVEETATPNPTYCSNTKCGSFVRAQSIKGLTATCGDCGVETCVTCKGKKHNGLCPKDPNTQLLLDTAKTAKWKQCPHCNNMVELRSGCFHITCRCKYEFCYTCVKKWKTCRCSLWQENRLI</sequence>
<dbReference type="CDD" id="cd22584">
    <property type="entry name" value="Rcat_RBR_unk"/>
    <property type="match status" value="1"/>
</dbReference>
<keyword evidence="7" id="KW-0833">Ubl conjugation pathway</keyword>
<dbReference type="Pfam" id="PF22191">
    <property type="entry name" value="IBR_1"/>
    <property type="match status" value="1"/>
</dbReference>
<dbReference type="InterPro" id="IPR031127">
    <property type="entry name" value="E3_UB_ligase_RBR"/>
</dbReference>
<evidence type="ECO:0000256" key="1">
    <source>
        <dbReference type="ARBA" id="ARBA00001798"/>
    </source>
</evidence>
<feature type="domain" description="RING-type" evidence="9">
    <location>
        <begin position="1"/>
        <end position="171"/>
    </location>
</feature>
<evidence type="ECO:0000256" key="2">
    <source>
        <dbReference type="ARBA" id="ARBA00012251"/>
    </source>
</evidence>
<dbReference type="SMART" id="SM00647">
    <property type="entry name" value="IBR"/>
    <property type="match status" value="2"/>
</dbReference>
<dbReference type="Pfam" id="PF01485">
    <property type="entry name" value="IBR"/>
    <property type="match status" value="1"/>
</dbReference>
<keyword evidence="5" id="KW-0677">Repeat</keyword>
<dbReference type="InterPro" id="IPR044066">
    <property type="entry name" value="TRIAD_supradom"/>
</dbReference>
<protein>
    <recommendedName>
        <fullName evidence="2">RBR-type E3 ubiquitin transferase</fullName>
        <ecNumber evidence="2">2.3.2.31</ecNumber>
    </recommendedName>
</protein>
<evidence type="ECO:0000256" key="5">
    <source>
        <dbReference type="ARBA" id="ARBA00022737"/>
    </source>
</evidence>
<keyword evidence="4" id="KW-0479">Metal-binding</keyword>
<dbReference type="EC" id="2.3.2.31" evidence="2"/>
<comment type="catalytic activity">
    <reaction evidence="1">
        <text>[E2 ubiquitin-conjugating enzyme]-S-ubiquitinyl-L-cysteine + [acceptor protein]-L-lysine = [E2 ubiquitin-conjugating enzyme]-L-cysteine + [acceptor protein]-N(6)-ubiquitinyl-L-lysine.</text>
        <dbReference type="EC" id="2.3.2.31"/>
    </reaction>
</comment>
<reference evidence="10" key="1">
    <citation type="journal article" date="2020" name="Stud. Mycol.">
        <title>101 Dothideomycetes genomes: a test case for predicting lifestyles and emergence of pathogens.</title>
        <authorList>
            <person name="Haridas S."/>
            <person name="Albert R."/>
            <person name="Binder M."/>
            <person name="Bloem J."/>
            <person name="Labutti K."/>
            <person name="Salamov A."/>
            <person name="Andreopoulos B."/>
            <person name="Baker S."/>
            <person name="Barry K."/>
            <person name="Bills G."/>
            <person name="Bluhm B."/>
            <person name="Cannon C."/>
            <person name="Castanera R."/>
            <person name="Culley D."/>
            <person name="Daum C."/>
            <person name="Ezra D."/>
            <person name="Gonzalez J."/>
            <person name="Henrissat B."/>
            <person name="Kuo A."/>
            <person name="Liang C."/>
            <person name="Lipzen A."/>
            <person name="Lutzoni F."/>
            <person name="Magnuson J."/>
            <person name="Mondo S."/>
            <person name="Nolan M."/>
            <person name="Ohm R."/>
            <person name="Pangilinan J."/>
            <person name="Park H.-J."/>
            <person name="Ramirez L."/>
            <person name="Alfaro M."/>
            <person name="Sun H."/>
            <person name="Tritt A."/>
            <person name="Yoshinaga Y."/>
            <person name="Zwiers L.-H."/>
            <person name="Turgeon B."/>
            <person name="Goodwin S."/>
            <person name="Spatafora J."/>
            <person name="Crous P."/>
            <person name="Grigoriev I."/>
        </authorList>
    </citation>
    <scope>NUCLEOTIDE SEQUENCE</scope>
    <source>
        <strain evidence="10">CBS 627.86</strain>
    </source>
</reference>
<dbReference type="GO" id="GO:0061630">
    <property type="term" value="F:ubiquitin protein ligase activity"/>
    <property type="evidence" value="ECO:0007669"/>
    <property type="project" value="UniProtKB-EC"/>
</dbReference>
<evidence type="ECO:0000256" key="4">
    <source>
        <dbReference type="ARBA" id="ARBA00022723"/>
    </source>
</evidence>
<keyword evidence="3" id="KW-0808">Transferase</keyword>
<accession>A0A6A5YG69</accession>
<keyword evidence="8" id="KW-0862">Zinc</keyword>
<name>A0A6A5YG69_9PLEO</name>
<dbReference type="OrthoDB" id="9977870at2759"/>
<dbReference type="EMBL" id="ML977366">
    <property type="protein sequence ID" value="KAF2106116.1"/>
    <property type="molecule type" value="Genomic_DNA"/>
</dbReference>
<evidence type="ECO:0000313" key="11">
    <source>
        <dbReference type="Proteomes" id="UP000799770"/>
    </source>
</evidence>
<dbReference type="AlphaFoldDB" id="A0A6A5YG69"/>
<dbReference type="GO" id="GO:0008270">
    <property type="term" value="F:zinc ion binding"/>
    <property type="evidence" value="ECO:0007669"/>
    <property type="project" value="UniProtKB-KW"/>
</dbReference>
<dbReference type="SUPFAM" id="SSF57850">
    <property type="entry name" value="RING/U-box"/>
    <property type="match status" value="1"/>
</dbReference>
<evidence type="ECO:0000256" key="6">
    <source>
        <dbReference type="ARBA" id="ARBA00022771"/>
    </source>
</evidence>
<evidence type="ECO:0000313" key="10">
    <source>
        <dbReference type="EMBL" id="KAF2106116.1"/>
    </source>
</evidence>
<dbReference type="PANTHER" id="PTHR11685">
    <property type="entry name" value="RBR FAMILY RING FINGER AND IBR DOMAIN-CONTAINING"/>
    <property type="match status" value="1"/>
</dbReference>
<feature type="non-terminal residue" evidence="10">
    <location>
        <position position="171"/>
    </location>
</feature>
<dbReference type="Proteomes" id="UP000799770">
    <property type="component" value="Unassembled WGS sequence"/>
</dbReference>
<evidence type="ECO:0000256" key="8">
    <source>
        <dbReference type="ARBA" id="ARBA00022833"/>
    </source>
</evidence>
<evidence type="ECO:0000256" key="7">
    <source>
        <dbReference type="ARBA" id="ARBA00022786"/>
    </source>
</evidence>
<dbReference type="PROSITE" id="PS51873">
    <property type="entry name" value="TRIAD"/>
    <property type="match status" value="1"/>
</dbReference>
<gene>
    <name evidence="10" type="ORF">BDV96DRAFT_450248</name>
</gene>
<keyword evidence="6" id="KW-0863">Zinc-finger</keyword>
<evidence type="ECO:0000259" key="9">
    <source>
        <dbReference type="PROSITE" id="PS51873"/>
    </source>
</evidence>
<dbReference type="Gene3D" id="1.20.120.1750">
    <property type="match status" value="1"/>
</dbReference>
<organism evidence="10 11">
    <name type="scientific">Lophiotrema nucula</name>
    <dbReference type="NCBI Taxonomy" id="690887"/>
    <lineage>
        <taxon>Eukaryota</taxon>
        <taxon>Fungi</taxon>
        <taxon>Dikarya</taxon>
        <taxon>Ascomycota</taxon>
        <taxon>Pezizomycotina</taxon>
        <taxon>Dothideomycetes</taxon>
        <taxon>Pleosporomycetidae</taxon>
        <taxon>Pleosporales</taxon>
        <taxon>Lophiotremataceae</taxon>
        <taxon>Lophiotrema</taxon>
    </lineage>
</organism>
<dbReference type="GO" id="GO:0016567">
    <property type="term" value="P:protein ubiquitination"/>
    <property type="evidence" value="ECO:0007669"/>
    <property type="project" value="InterPro"/>
</dbReference>
<proteinExistence type="predicted"/>